<feature type="region of interest" description="Disordered" evidence="1">
    <location>
        <begin position="92"/>
        <end position="157"/>
    </location>
</feature>
<keyword evidence="2" id="KW-0812">Transmembrane</keyword>
<keyword evidence="4" id="KW-1185">Reference proteome</keyword>
<evidence type="ECO:0000313" key="3">
    <source>
        <dbReference type="EMBL" id="MDQ0104401.1"/>
    </source>
</evidence>
<dbReference type="RefSeq" id="WP_306879608.1">
    <property type="nucleotide sequence ID" value="NZ_JAUSSW010000016.1"/>
</dbReference>
<feature type="compositionally biased region" description="Low complexity" evidence="1">
    <location>
        <begin position="92"/>
        <end position="128"/>
    </location>
</feature>
<protein>
    <recommendedName>
        <fullName evidence="5">Fibronectin attachment protein</fullName>
    </recommendedName>
</protein>
<feature type="transmembrane region" description="Helical" evidence="2">
    <location>
        <begin position="59"/>
        <end position="80"/>
    </location>
</feature>
<evidence type="ECO:0000256" key="1">
    <source>
        <dbReference type="SAM" id="MobiDB-lite"/>
    </source>
</evidence>
<comment type="caution">
    <text evidence="3">The sequence shown here is derived from an EMBL/GenBank/DDBJ whole genome shotgun (WGS) entry which is preliminary data.</text>
</comment>
<proteinExistence type="predicted"/>
<reference evidence="3 4" key="1">
    <citation type="submission" date="2023-07" db="EMBL/GenBank/DDBJ databases">
        <title>Sorghum-associated microbial communities from plants grown in Nebraska, USA.</title>
        <authorList>
            <person name="Schachtman D."/>
        </authorList>
    </citation>
    <scope>NUCLEOTIDE SEQUENCE [LARGE SCALE GENOMIC DNA]</scope>
    <source>
        <strain evidence="3 4">CC523</strain>
    </source>
</reference>
<keyword evidence="2" id="KW-0472">Membrane</keyword>
<organism evidence="3 4">
    <name type="scientific">Paenarthrobacter nicotinovorans</name>
    <name type="common">Arthrobacter nicotinovorans</name>
    <dbReference type="NCBI Taxonomy" id="29320"/>
    <lineage>
        <taxon>Bacteria</taxon>
        <taxon>Bacillati</taxon>
        <taxon>Actinomycetota</taxon>
        <taxon>Actinomycetes</taxon>
        <taxon>Micrococcales</taxon>
        <taxon>Micrococcaceae</taxon>
        <taxon>Paenarthrobacter</taxon>
    </lineage>
</organism>
<dbReference type="Proteomes" id="UP001244563">
    <property type="component" value="Unassembled WGS sequence"/>
</dbReference>
<sequence length="338" mass="35091">MDPIKNQISAIDPLADERTEVNSEEALARMLTGPRVFSDSNPAAGVVSLEDRKRRKARIAGGLLLGAAAVTAGVLVAANFGPLTVAPAPAVTVSPTEPAPTPSASVTSTPTPTATPTPSATPEATVPVTTPPAAPTVPAVAPTTAPTQPPAPVATAQTFTFPDGHVSFTYPVGWTVRPEQGPSDGVTVLDSTGAEVAFMSSGFYGDGTAGLVDRTVLDRAVVPGVTDTAGNQVEFGFSLNYFMNFDYNSGNGGMPTATGRSDTPPAYVMDIRLSSELQSGQASSGTNQIKMPNGFMMAYVKFDINKRPTFATPEAAKAWMNTTQYAQLKSMLLSVSYK</sequence>
<keyword evidence="2" id="KW-1133">Transmembrane helix</keyword>
<name>A0ABT9TRU5_PAENI</name>
<evidence type="ECO:0008006" key="5">
    <source>
        <dbReference type="Google" id="ProtNLM"/>
    </source>
</evidence>
<gene>
    <name evidence="3" type="ORF">J2T10_004075</name>
</gene>
<feature type="compositionally biased region" description="Low complexity" evidence="1">
    <location>
        <begin position="136"/>
        <end position="146"/>
    </location>
</feature>
<accession>A0ABT9TRU5</accession>
<dbReference type="EMBL" id="JAUSSW010000016">
    <property type="protein sequence ID" value="MDQ0104401.1"/>
    <property type="molecule type" value="Genomic_DNA"/>
</dbReference>
<evidence type="ECO:0000313" key="4">
    <source>
        <dbReference type="Proteomes" id="UP001244563"/>
    </source>
</evidence>
<evidence type="ECO:0000256" key="2">
    <source>
        <dbReference type="SAM" id="Phobius"/>
    </source>
</evidence>